<dbReference type="Proteomes" id="UP001185899">
    <property type="component" value="Unassembled WGS sequence"/>
</dbReference>
<dbReference type="Gene3D" id="1.10.357.10">
    <property type="entry name" value="Tetracycline Repressor, domain 2"/>
    <property type="match status" value="1"/>
</dbReference>
<organism evidence="6 7">
    <name type="scientific">Rhodococcus cercidiphylli</name>
    <dbReference type="NCBI Taxonomy" id="489916"/>
    <lineage>
        <taxon>Bacteria</taxon>
        <taxon>Bacillati</taxon>
        <taxon>Actinomycetota</taxon>
        <taxon>Actinomycetes</taxon>
        <taxon>Mycobacteriales</taxon>
        <taxon>Nocardiaceae</taxon>
        <taxon>Rhodococcus</taxon>
    </lineage>
</organism>
<accession>A0ABU4B2X9</accession>
<evidence type="ECO:0000313" key="7">
    <source>
        <dbReference type="Proteomes" id="UP001185899"/>
    </source>
</evidence>
<dbReference type="InterPro" id="IPR001647">
    <property type="entry name" value="HTH_TetR"/>
</dbReference>
<keyword evidence="7" id="KW-1185">Reference proteome</keyword>
<gene>
    <name evidence="6" type="ORF">R3P95_19935</name>
</gene>
<dbReference type="InterPro" id="IPR009057">
    <property type="entry name" value="Homeodomain-like_sf"/>
</dbReference>
<dbReference type="InterPro" id="IPR036271">
    <property type="entry name" value="Tet_transcr_reg_TetR-rel_C_sf"/>
</dbReference>
<proteinExistence type="predicted"/>
<reference evidence="6 7" key="1">
    <citation type="submission" date="2023-10" db="EMBL/GenBank/DDBJ databases">
        <title>Development of a sustainable strategy for remediation of hydrocarbon-contaminated territories based on the waste exchange concept.</title>
        <authorList>
            <person name="Krivoruchko A."/>
        </authorList>
    </citation>
    <scope>NUCLEOTIDE SEQUENCE [LARGE SCALE GENOMIC DNA]</scope>
    <source>
        <strain evidence="6 7">IEGM 1322</strain>
    </source>
</reference>
<dbReference type="PANTHER" id="PTHR30055">
    <property type="entry name" value="HTH-TYPE TRANSCRIPTIONAL REGULATOR RUTR"/>
    <property type="match status" value="1"/>
</dbReference>
<dbReference type="EMBL" id="JAWLKE010000007">
    <property type="protein sequence ID" value="MDV6232831.1"/>
    <property type="molecule type" value="Genomic_DNA"/>
</dbReference>
<dbReference type="PROSITE" id="PS50977">
    <property type="entry name" value="HTH_TETR_2"/>
    <property type="match status" value="1"/>
</dbReference>
<dbReference type="SUPFAM" id="SSF48498">
    <property type="entry name" value="Tetracyclin repressor-like, C-terminal domain"/>
    <property type="match status" value="1"/>
</dbReference>
<dbReference type="InterPro" id="IPR050109">
    <property type="entry name" value="HTH-type_TetR-like_transc_reg"/>
</dbReference>
<feature type="DNA-binding region" description="H-T-H motif" evidence="4">
    <location>
        <begin position="30"/>
        <end position="49"/>
    </location>
</feature>
<evidence type="ECO:0000256" key="4">
    <source>
        <dbReference type="PROSITE-ProRule" id="PRU00335"/>
    </source>
</evidence>
<feature type="domain" description="HTH tetR-type" evidence="5">
    <location>
        <begin position="7"/>
        <end position="67"/>
    </location>
</feature>
<dbReference type="PANTHER" id="PTHR30055:SF234">
    <property type="entry name" value="HTH-TYPE TRANSCRIPTIONAL REGULATOR BETI"/>
    <property type="match status" value="1"/>
</dbReference>
<name>A0ABU4B2X9_9NOCA</name>
<evidence type="ECO:0000256" key="1">
    <source>
        <dbReference type="ARBA" id="ARBA00023015"/>
    </source>
</evidence>
<protein>
    <submittedName>
        <fullName evidence="6">TetR/AcrR family transcriptional regulator</fullName>
    </submittedName>
</protein>
<evidence type="ECO:0000256" key="2">
    <source>
        <dbReference type="ARBA" id="ARBA00023125"/>
    </source>
</evidence>
<keyword evidence="1" id="KW-0805">Transcription regulation</keyword>
<keyword evidence="3" id="KW-0804">Transcription</keyword>
<keyword evidence="2 4" id="KW-0238">DNA-binding</keyword>
<dbReference type="Pfam" id="PF00440">
    <property type="entry name" value="TetR_N"/>
    <property type="match status" value="1"/>
</dbReference>
<dbReference type="Gene3D" id="1.10.10.60">
    <property type="entry name" value="Homeodomain-like"/>
    <property type="match status" value="1"/>
</dbReference>
<evidence type="ECO:0000313" key="6">
    <source>
        <dbReference type="EMBL" id="MDV6232831.1"/>
    </source>
</evidence>
<sequence>MKTDEELSARQRIMLAAIELAGQQGTGRMTMSAVAARAKVSRPTLYSYFPDVPRILEAWVEQEVVRVEARLQDVLDRGAGSDPMTVLGDYIDLQLNYFVESPTRALLTAAALGSPPQAVTGHIERFRADVHGLLSVLGRQGRLRADVDVEMLAGLVIAGITSMTSHVLEEQLSPTEARRRLLDIIFRGSLRV</sequence>
<comment type="caution">
    <text evidence="6">The sequence shown here is derived from an EMBL/GenBank/DDBJ whole genome shotgun (WGS) entry which is preliminary data.</text>
</comment>
<evidence type="ECO:0000256" key="3">
    <source>
        <dbReference type="ARBA" id="ARBA00023163"/>
    </source>
</evidence>
<evidence type="ECO:0000259" key="5">
    <source>
        <dbReference type="PROSITE" id="PS50977"/>
    </source>
</evidence>
<dbReference type="SUPFAM" id="SSF46689">
    <property type="entry name" value="Homeodomain-like"/>
    <property type="match status" value="1"/>
</dbReference>
<dbReference type="RefSeq" id="WP_317533481.1">
    <property type="nucleotide sequence ID" value="NZ_JAWLKE010000007.1"/>
</dbReference>